<dbReference type="AlphaFoldDB" id="A0A2P2R052"/>
<dbReference type="EMBL" id="GGEC01092047">
    <property type="protein sequence ID" value="MBX72531.1"/>
    <property type="molecule type" value="Transcribed_RNA"/>
</dbReference>
<proteinExistence type="predicted"/>
<protein>
    <submittedName>
        <fullName evidence="1">Uncharacterized protein</fullName>
    </submittedName>
</protein>
<organism evidence="1">
    <name type="scientific">Rhizophora mucronata</name>
    <name type="common">Asiatic mangrove</name>
    <dbReference type="NCBI Taxonomy" id="61149"/>
    <lineage>
        <taxon>Eukaryota</taxon>
        <taxon>Viridiplantae</taxon>
        <taxon>Streptophyta</taxon>
        <taxon>Embryophyta</taxon>
        <taxon>Tracheophyta</taxon>
        <taxon>Spermatophyta</taxon>
        <taxon>Magnoliopsida</taxon>
        <taxon>eudicotyledons</taxon>
        <taxon>Gunneridae</taxon>
        <taxon>Pentapetalae</taxon>
        <taxon>rosids</taxon>
        <taxon>fabids</taxon>
        <taxon>Malpighiales</taxon>
        <taxon>Rhizophoraceae</taxon>
        <taxon>Rhizophora</taxon>
    </lineage>
</organism>
<accession>A0A2P2R052</accession>
<sequence length="35" mass="4049">MFSLITIIWYQKLTTIIRIKFASALGMFLGGWKSL</sequence>
<reference evidence="1" key="1">
    <citation type="submission" date="2018-02" db="EMBL/GenBank/DDBJ databases">
        <title>Rhizophora mucronata_Transcriptome.</title>
        <authorList>
            <person name="Meera S.P."/>
            <person name="Sreeshan A."/>
            <person name="Augustine A."/>
        </authorList>
    </citation>
    <scope>NUCLEOTIDE SEQUENCE</scope>
    <source>
        <tissue evidence="1">Leaf</tissue>
    </source>
</reference>
<name>A0A2P2R052_RHIMU</name>
<evidence type="ECO:0000313" key="1">
    <source>
        <dbReference type="EMBL" id="MBX72531.1"/>
    </source>
</evidence>